<dbReference type="PANTHER" id="PTHR32196">
    <property type="entry name" value="ABC TRANSPORTER PERMEASE PROTEIN YPHD-RELATED-RELATED"/>
    <property type="match status" value="1"/>
</dbReference>
<reference evidence="8 9" key="1">
    <citation type="submission" date="2023-07" db="EMBL/GenBank/DDBJ databases">
        <title>Genomic Encyclopedia of Type Strains, Phase IV (KMG-IV): sequencing the most valuable type-strain genomes for metagenomic binning, comparative biology and taxonomic classification.</title>
        <authorList>
            <person name="Goeker M."/>
        </authorList>
    </citation>
    <scope>NUCLEOTIDE SEQUENCE [LARGE SCALE GENOMIC DNA]</scope>
    <source>
        <strain evidence="8 9">DSM 15561</strain>
    </source>
</reference>
<evidence type="ECO:0000313" key="8">
    <source>
        <dbReference type="EMBL" id="MDQ0512127.1"/>
    </source>
</evidence>
<evidence type="ECO:0000256" key="1">
    <source>
        <dbReference type="ARBA" id="ARBA00004651"/>
    </source>
</evidence>
<gene>
    <name evidence="8" type="ORF">QOZ99_003029</name>
</gene>
<comment type="caution">
    <text evidence="8">The sequence shown here is derived from an EMBL/GenBank/DDBJ whole genome shotgun (WGS) entry which is preliminary data.</text>
</comment>
<dbReference type="Proteomes" id="UP001235094">
    <property type="component" value="Unassembled WGS sequence"/>
</dbReference>
<feature type="transmembrane region" description="Helical" evidence="7">
    <location>
        <begin position="264"/>
        <end position="282"/>
    </location>
</feature>
<keyword evidence="9" id="KW-1185">Reference proteome</keyword>
<feature type="transmembrane region" description="Helical" evidence="7">
    <location>
        <begin position="313"/>
        <end position="334"/>
    </location>
</feature>
<evidence type="ECO:0000256" key="5">
    <source>
        <dbReference type="ARBA" id="ARBA00023136"/>
    </source>
</evidence>
<dbReference type="EMBL" id="JAUSVR010000010">
    <property type="protein sequence ID" value="MDQ0512127.1"/>
    <property type="molecule type" value="Genomic_DNA"/>
</dbReference>
<evidence type="ECO:0000256" key="4">
    <source>
        <dbReference type="ARBA" id="ARBA00022989"/>
    </source>
</evidence>
<feature type="region of interest" description="Disordered" evidence="6">
    <location>
        <begin position="1"/>
        <end position="24"/>
    </location>
</feature>
<keyword evidence="5 7" id="KW-0472">Membrane</keyword>
<proteinExistence type="predicted"/>
<feature type="transmembrane region" description="Helical" evidence="7">
    <location>
        <begin position="184"/>
        <end position="204"/>
    </location>
</feature>
<keyword evidence="4 7" id="KW-1133">Transmembrane helix</keyword>
<feature type="transmembrane region" description="Helical" evidence="7">
    <location>
        <begin position="30"/>
        <end position="53"/>
    </location>
</feature>
<feature type="transmembrane region" description="Helical" evidence="7">
    <location>
        <begin position="116"/>
        <end position="139"/>
    </location>
</feature>
<protein>
    <submittedName>
        <fullName evidence="8">Ribose transport system permease protein</fullName>
    </submittedName>
</protein>
<dbReference type="PANTHER" id="PTHR32196:SF72">
    <property type="entry name" value="RIBOSE IMPORT PERMEASE PROTEIN RBSC"/>
    <property type="match status" value="1"/>
</dbReference>
<evidence type="ECO:0000256" key="3">
    <source>
        <dbReference type="ARBA" id="ARBA00022692"/>
    </source>
</evidence>
<dbReference type="CDD" id="cd06579">
    <property type="entry name" value="TM_PBP1_transp_AraH_like"/>
    <property type="match status" value="1"/>
</dbReference>
<organism evidence="8 9">
    <name type="scientific">Ancylobacter amanitiformis</name>
    <dbReference type="NCBI Taxonomy" id="217069"/>
    <lineage>
        <taxon>Bacteria</taxon>
        <taxon>Pseudomonadati</taxon>
        <taxon>Pseudomonadota</taxon>
        <taxon>Alphaproteobacteria</taxon>
        <taxon>Hyphomicrobiales</taxon>
        <taxon>Xanthobacteraceae</taxon>
        <taxon>Ancylobacter</taxon>
    </lineage>
</organism>
<evidence type="ECO:0000256" key="6">
    <source>
        <dbReference type="SAM" id="MobiDB-lite"/>
    </source>
</evidence>
<dbReference type="RefSeq" id="WP_306890811.1">
    <property type="nucleotide sequence ID" value="NZ_JAUSVR010000010.1"/>
</dbReference>
<feature type="transmembrane region" description="Helical" evidence="7">
    <location>
        <begin position="146"/>
        <end position="164"/>
    </location>
</feature>
<evidence type="ECO:0000256" key="7">
    <source>
        <dbReference type="SAM" id="Phobius"/>
    </source>
</evidence>
<feature type="transmembrane region" description="Helical" evidence="7">
    <location>
        <begin position="235"/>
        <end position="252"/>
    </location>
</feature>
<evidence type="ECO:0000256" key="2">
    <source>
        <dbReference type="ARBA" id="ARBA00022475"/>
    </source>
</evidence>
<keyword evidence="2" id="KW-1003">Cell membrane</keyword>
<keyword evidence="3 7" id="KW-0812">Transmembrane</keyword>
<dbReference type="Pfam" id="PF02653">
    <property type="entry name" value="BPD_transp_2"/>
    <property type="match status" value="1"/>
</dbReference>
<accession>A0ABU0LTU5</accession>
<evidence type="ECO:0000313" key="9">
    <source>
        <dbReference type="Proteomes" id="UP001235094"/>
    </source>
</evidence>
<name>A0ABU0LTU5_9HYPH</name>
<comment type="subcellular location">
    <subcellularLocation>
        <location evidence="1">Cell membrane</location>
        <topology evidence="1">Multi-pass membrane protein</topology>
    </subcellularLocation>
</comment>
<feature type="transmembrane region" description="Helical" evidence="7">
    <location>
        <begin position="289"/>
        <end position="307"/>
    </location>
</feature>
<sequence length="341" mass="34636">MSDIATTSGGAAPSAAPSAARSGPAPRHRLWRLTQGAGLILGLYVLLYALYAYQQPRALDAYAIAALMNNTAPLALAAAGQTLVVLSRGFDLSIAGVISLCNVVLAVYPLEGPGGALLSMLLCLAIGGAVGAVNGWLVAYLRLQSIAATLATMIICQGIALVILNAPGGYVSEWIADELTGRLWGAVPVSGLAVAAVVGLWLLVRRTDYGVALYAIGADEPAAALSGVNVRRTRFITFVGAGMLYGLAGLMLSAQTATGNPNSGTPLLLLSFAAVALGGTSLSGGRGGLFASVVGAATLTLLQKVLFSSGVSSFYTGLFQGVVLIVAVVFSGLLTRIGERK</sequence>
<dbReference type="InterPro" id="IPR001851">
    <property type="entry name" value="ABC_transp_permease"/>
</dbReference>
<feature type="transmembrane region" description="Helical" evidence="7">
    <location>
        <begin position="92"/>
        <end position="110"/>
    </location>
</feature>